<dbReference type="Proteomes" id="UP000515860">
    <property type="component" value="Chromosome"/>
</dbReference>
<dbReference type="Gene3D" id="3.40.50.300">
    <property type="entry name" value="P-loop containing nucleotide triphosphate hydrolases"/>
    <property type="match status" value="1"/>
</dbReference>
<protein>
    <submittedName>
        <fullName evidence="3">CpaF family protein</fullName>
    </submittedName>
</protein>
<accession>A0A7G9GI92</accession>
<name>A0A7G9GI92_9FIRM</name>
<dbReference type="Gene3D" id="3.30.450.380">
    <property type="match status" value="1"/>
</dbReference>
<sequence length="389" mass="43950">MRKLLMSRLEARGELTDEEILEIIDDLVLSRSREFLLTLKEKEGLRKDLFYSVRKLDVLQELVEDNTVTEIMVNGYRDIFVERDGIIRKWEKSFTSEERLQDVIQQIAGKCNRVVNEQIPIADARLENGSRVNIVLPPVALDGPIMTIRRFPDDPVTMEKLVSWGSITAEGAGFLRNLVRAGYTILVGGGTSTGKTTFLNALSNFIPKEERIVTIEDNAELQIQGIDNLVRLEAKAANLEENREITIRDLIKTALRMRPSRIIIGEVRSGEAGDFLSCLNTGHSGSLGSAHANSVRDMIGRLEMMVLMGMDLPIPVIRRQIASGVEILVHLTRDKTGRRMVEEIAEITEYAEGEIQIQTLYGRNRQSELVCVSPLRHREKLEKSNEKNQ</sequence>
<feature type="domain" description="Bacterial type II secretion system protein E" evidence="2">
    <location>
        <begin position="57"/>
        <end position="374"/>
    </location>
</feature>
<organism evidence="3 4">
    <name type="scientific">Wansuia hejianensis</name>
    <dbReference type="NCBI Taxonomy" id="2763667"/>
    <lineage>
        <taxon>Bacteria</taxon>
        <taxon>Bacillati</taxon>
        <taxon>Bacillota</taxon>
        <taxon>Clostridia</taxon>
        <taxon>Lachnospirales</taxon>
        <taxon>Lachnospiraceae</taxon>
        <taxon>Wansuia</taxon>
    </lineage>
</organism>
<dbReference type="KEGG" id="whj:H9Q79_13525"/>
<evidence type="ECO:0000313" key="3">
    <source>
        <dbReference type="EMBL" id="QNM10524.1"/>
    </source>
</evidence>
<dbReference type="SUPFAM" id="SSF52540">
    <property type="entry name" value="P-loop containing nucleoside triphosphate hydrolases"/>
    <property type="match status" value="1"/>
</dbReference>
<evidence type="ECO:0000259" key="2">
    <source>
        <dbReference type="Pfam" id="PF00437"/>
    </source>
</evidence>
<dbReference type="EMBL" id="CP060635">
    <property type="protein sequence ID" value="QNM10524.1"/>
    <property type="molecule type" value="Genomic_DNA"/>
</dbReference>
<dbReference type="InterPro" id="IPR050921">
    <property type="entry name" value="T4SS_GSP_E_ATPase"/>
</dbReference>
<dbReference type="CDD" id="cd01130">
    <property type="entry name" value="VirB11-like_ATPase"/>
    <property type="match status" value="1"/>
</dbReference>
<dbReference type="PANTHER" id="PTHR30486">
    <property type="entry name" value="TWITCHING MOTILITY PROTEIN PILT"/>
    <property type="match status" value="1"/>
</dbReference>
<dbReference type="PANTHER" id="PTHR30486:SF15">
    <property type="entry name" value="TYPE II_IV SECRETION SYSTEM ATPASE"/>
    <property type="match status" value="1"/>
</dbReference>
<evidence type="ECO:0000256" key="1">
    <source>
        <dbReference type="ARBA" id="ARBA00006611"/>
    </source>
</evidence>
<reference evidence="3 4" key="1">
    <citation type="submission" date="2020-08" db="EMBL/GenBank/DDBJ databases">
        <authorList>
            <person name="Liu C."/>
            <person name="Sun Q."/>
        </authorList>
    </citation>
    <scope>NUCLEOTIDE SEQUENCE [LARGE SCALE GENOMIC DNA]</scope>
    <source>
        <strain evidence="3 4">NSJ-29</strain>
    </source>
</reference>
<dbReference type="GO" id="GO:0016887">
    <property type="term" value="F:ATP hydrolysis activity"/>
    <property type="evidence" value="ECO:0007669"/>
    <property type="project" value="InterPro"/>
</dbReference>
<evidence type="ECO:0000313" key="4">
    <source>
        <dbReference type="Proteomes" id="UP000515860"/>
    </source>
</evidence>
<proteinExistence type="inferred from homology"/>
<comment type="similarity">
    <text evidence="1">Belongs to the GSP E family.</text>
</comment>
<dbReference type="InterPro" id="IPR001482">
    <property type="entry name" value="T2SS/T4SS_dom"/>
</dbReference>
<dbReference type="InterPro" id="IPR027417">
    <property type="entry name" value="P-loop_NTPase"/>
</dbReference>
<dbReference type="AlphaFoldDB" id="A0A7G9GI92"/>
<keyword evidence="4" id="KW-1185">Reference proteome</keyword>
<dbReference type="Pfam" id="PF00437">
    <property type="entry name" value="T2SSE"/>
    <property type="match status" value="1"/>
</dbReference>
<gene>
    <name evidence="3" type="ORF">H9Q79_13525</name>
</gene>